<keyword evidence="2" id="KW-1185">Reference proteome</keyword>
<reference evidence="1 2" key="1">
    <citation type="submission" date="2019-08" db="EMBL/GenBank/DDBJ databases">
        <title>Bacterial whole genome sequence for Glaciihabitans sp. CHu50b-6-2.</title>
        <authorList>
            <person name="Jin L."/>
        </authorList>
    </citation>
    <scope>NUCLEOTIDE SEQUENCE [LARGE SCALE GENOMIC DNA]</scope>
    <source>
        <strain evidence="1 2">CHu50b-6-2</strain>
    </source>
</reference>
<gene>
    <name evidence="1" type="ORF">FVP33_18960</name>
</gene>
<accession>A0A5C8UHR5</accession>
<comment type="caution">
    <text evidence="1">The sequence shown here is derived from an EMBL/GenBank/DDBJ whole genome shotgun (WGS) entry which is preliminary data.</text>
</comment>
<dbReference type="Proteomes" id="UP000321379">
    <property type="component" value="Unassembled WGS sequence"/>
</dbReference>
<protein>
    <submittedName>
        <fullName evidence="1">Uncharacterized protein</fullName>
    </submittedName>
</protein>
<dbReference type="EMBL" id="VRMG01000037">
    <property type="protein sequence ID" value="TXN27414.1"/>
    <property type="molecule type" value="Genomic_DNA"/>
</dbReference>
<feature type="non-terminal residue" evidence="1">
    <location>
        <position position="76"/>
    </location>
</feature>
<evidence type="ECO:0000313" key="1">
    <source>
        <dbReference type="EMBL" id="TXN27414.1"/>
    </source>
</evidence>
<name>A0A5C8UHR5_9MICO</name>
<sequence length="76" mass="7783">MIAPISYLWSLVLSEDSATAATPHLDLLFAGSVFCDLVFAGVPLPEPGAEVFAAAFMLTPGCSANRTVAASRPAAS</sequence>
<organism evidence="1 2">
    <name type="scientific">Lacisediminihabitans profunda</name>
    <dbReference type="NCBI Taxonomy" id="2594790"/>
    <lineage>
        <taxon>Bacteria</taxon>
        <taxon>Bacillati</taxon>
        <taxon>Actinomycetota</taxon>
        <taxon>Actinomycetes</taxon>
        <taxon>Micrococcales</taxon>
        <taxon>Microbacteriaceae</taxon>
        <taxon>Lacisediminihabitans</taxon>
    </lineage>
</organism>
<dbReference type="AlphaFoldDB" id="A0A5C8UHR5"/>
<proteinExistence type="predicted"/>
<evidence type="ECO:0000313" key="2">
    <source>
        <dbReference type="Proteomes" id="UP000321379"/>
    </source>
</evidence>